<evidence type="ECO:0000313" key="3">
    <source>
        <dbReference type="Proteomes" id="UP000077786"/>
    </source>
</evidence>
<dbReference type="GeneID" id="89651678"/>
<protein>
    <submittedName>
        <fullName evidence="2">Uncharacterized protein</fullName>
    </submittedName>
</protein>
<dbReference type="EMBL" id="LUTU01000007">
    <property type="protein sequence ID" value="OAJ67608.1"/>
    <property type="molecule type" value="Genomic_DNA"/>
</dbReference>
<evidence type="ECO:0000313" key="2">
    <source>
        <dbReference type="EMBL" id="OAJ67608.1"/>
    </source>
</evidence>
<dbReference type="Proteomes" id="UP001156614">
    <property type="component" value="Unassembled WGS sequence"/>
</dbReference>
<accession>A0A1B6VKN6</accession>
<reference evidence="4" key="3">
    <citation type="journal article" date="2019" name="Int. J. Syst. Evol. Microbiol.">
        <title>The Global Catalogue of Microorganisms (GCM) 10K type strain sequencing project: providing services to taxonomists for standard genome sequencing and annotation.</title>
        <authorList>
            <consortium name="The Broad Institute Genomics Platform"/>
            <consortium name="The Broad Institute Genome Sequencing Center for Infectious Disease"/>
            <person name="Wu L."/>
            <person name="Ma J."/>
        </authorList>
    </citation>
    <scope>NUCLEOTIDE SEQUENCE [LARGE SCALE GENOMIC DNA]</scope>
    <source>
        <strain evidence="4">NBRC 3267</strain>
    </source>
</reference>
<keyword evidence="4" id="KW-1185">Reference proteome</keyword>
<name>A0A1B6VKN6_9PROT</name>
<evidence type="ECO:0000313" key="4">
    <source>
        <dbReference type="Proteomes" id="UP001156614"/>
    </source>
</evidence>
<organism evidence="2 3">
    <name type="scientific">Gluconobacter cerinus</name>
    <dbReference type="NCBI Taxonomy" id="38307"/>
    <lineage>
        <taxon>Bacteria</taxon>
        <taxon>Pseudomonadati</taxon>
        <taxon>Pseudomonadota</taxon>
        <taxon>Alphaproteobacteria</taxon>
        <taxon>Acetobacterales</taxon>
        <taxon>Acetobacteraceae</taxon>
        <taxon>Gluconobacter</taxon>
    </lineage>
</organism>
<dbReference type="PATRIC" id="fig|38307.3.peg.1700"/>
<proteinExistence type="predicted"/>
<reference evidence="1" key="1">
    <citation type="journal article" date="2014" name="Int. J. Syst. Evol. Microbiol.">
        <title>Complete genome sequence of Corynebacterium casei LMG S-19264T (=DSM 44701T), isolated from a smear-ripened cheese.</title>
        <authorList>
            <consortium name="US DOE Joint Genome Institute (JGI-PGF)"/>
            <person name="Walter F."/>
            <person name="Albersmeier A."/>
            <person name="Kalinowski J."/>
            <person name="Ruckert C."/>
        </authorList>
    </citation>
    <scope>NUCLEOTIDE SEQUENCE</scope>
    <source>
        <strain evidence="1">NBRC 3267</strain>
    </source>
</reference>
<dbReference type="AlphaFoldDB" id="A0A1B6VKN6"/>
<reference evidence="1" key="4">
    <citation type="submission" date="2023-01" db="EMBL/GenBank/DDBJ databases">
        <title>Draft genome sequence of Gluconobacter cerinus strain NBRC 3267.</title>
        <authorList>
            <person name="Sun Q."/>
            <person name="Mori K."/>
        </authorList>
    </citation>
    <scope>NUCLEOTIDE SEQUENCE</scope>
    <source>
        <strain evidence="1">NBRC 3267</strain>
    </source>
</reference>
<dbReference type="Proteomes" id="UP000077786">
    <property type="component" value="Unassembled WGS sequence"/>
</dbReference>
<sequence length="55" mass="6463">MNQPTKKQPHELWRETLMTAWNDRIGQDKSSGLHLLFASTEQADKRRTSQSHQRS</sequence>
<dbReference type="RefSeq" id="WP_157091186.1">
    <property type="nucleotide sequence ID" value="NZ_BEWM01000004.1"/>
</dbReference>
<comment type="caution">
    <text evidence="2">The sequence shown here is derived from an EMBL/GenBank/DDBJ whole genome shotgun (WGS) entry which is preliminary data.</text>
</comment>
<gene>
    <name evidence="2" type="ORF">A0123_01650</name>
    <name evidence="1" type="ORF">GCM10007867_07200</name>
</gene>
<reference evidence="2 3" key="2">
    <citation type="submission" date="2016-03" db="EMBL/GenBank/DDBJ databases">
        <title>Draft genome sequence of Gluconobacter cerinus strain CECT 9110.</title>
        <authorList>
            <person name="Sainz F."/>
            <person name="Mas A."/>
            <person name="Torija M.J."/>
        </authorList>
    </citation>
    <scope>NUCLEOTIDE SEQUENCE [LARGE SCALE GENOMIC DNA]</scope>
    <source>
        <strain evidence="2 3">CECT 9110</strain>
    </source>
</reference>
<dbReference type="EMBL" id="BSNU01000001">
    <property type="protein sequence ID" value="GLQ61875.1"/>
    <property type="molecule type" value="Genomic_DNA"/>
</dbReference>
<evidence type="ECO:0000313" key="1">
    <source>
        <dbReference type="EMBL" id="GLQ61875.1"/>
    </source>
</evidence>